<gene>
    <name evidence="1" type="ORF">B5V02_30255</name>
</gene>
<name>A0A2W7CM93_9HYPH</name>
<dbReference type="AlphaFoldDB" id="A0A2W7CM93"/>
<protein>
    <submittedName>
        <fullName evidence="1">Uncharacterized protein</fullName>
    </submittedName>
</protein>
<accession>A0A2W7CM93</accession>
<dbReference type="Proteomes" id="UP000248616">
    <property type="component" value="Unassembled WGS sequence"/>
</dbReference>
<evidence type="ECO:0000313" key="2">
    <source>
        <dbReference type="Proteomes" id="UP000248616"/>
    </source>
</evidence>
<sequence>MGGSYAPRLIIAQNRKAITFIQIGVPGEGSRVQDLTIGAAKANIDILRTRRHTPVAGVDFKQATRRKARASRQHLQAPDGYNPIAYESLGQTQWIGMIRAKV</sequence>
<organism evidence="1 2">
    <name type="scientific">Mesorhizobium kowhaii</name>
    <dbReference type="NCBI Taxonomy" id="1300272"/>
    <lineage>
        <taxon>Bacteria</taxon>
        <taxon>Pseudomonadati</taxon>
        <taxon>Pseudomonadota</taxon>
        <taxon>Alphaproteobacteria</taxon>
        <taxon>Hyphomicrobiales</taxon>
        <taxon>Phyllobacteriaceae</taxon>
        <taxon>Mesorhizobium</taxon>
    </lineage>
</organism>
<reference evidence="2" key="1">
    <citation type="submission" date="2017-03" db="EMBL/GenBank/DDBJ databases">
        <authorList>
            <person name="Safronova V.I."/>
            <person name="Sazanova A.L."/>
            <person name="Chirak E.R."/>
        </authorList>
    </citation>
    <scope>NUCLEOTIDE SEQUENCE [LARGE SCALE GENOMIC DNA]</scope>
    <source>
        <strain evidence="2">Ach-343</strain>
    </source>
</reference>
<dbReference type="EMBL" id="MZXV01000064">
    <property type="protein sequence ID" value="PZV34899.1"/>
    <property type="molecule type" value="Genomic_DNA"/>
</dbReference>
<evidence type="ECO:0000313" key="1">
    <source>
        <dbReference type="EMBL" id="PZV34899.1"/>
    </source>
</evidence>
<keyword evidence="2" id="KW-1185">Reference proteome</keyword>
<comment type="caution">
    <text evidence="1">The sequence shown here is derived from an EMBL/GenBank/DDBJ whole genome shotgun (WGS) entry which is preliminary data.</text>
</comment>
<proteinExistence type="predicted"/>